<dbReference type="RefSeq" id="WP_103975491.1">
    <property type="nucleotide sequence ID" value="NZ_PGFZ01000013.1"/>
</dbReference>
<accession>A0A2S5CHD2</accession>
<organism evidence="1 2">
    <name type="scientific">Methylovulum psychrotolerans</name>
    <dbReference type="NCBI Taxonomy" id="1704499"/>
    <lineage>
        <taxon>Bacteria</taxon>
        <taxon>Pseudomonadati</taxon>
        <taxon>Pseudomonadota</taxon>
        <taxon>Gammaproteobacteria</taxon>
        <taxon>Methylococcales</taxon>
        <taxon>Methylococcaceae</taxon>
        <taxon>Methylovulum</taxon>
    </lineage>
</organism>
<name>A0A2S5CHD2_9GAMM</name>
<protein>
    <submittedName>
        <fullName evidence="1">Uncharacterized protein</fullName>
    </submittedName>
</protein>
<dbReference type="Proteomes" id="UP000237423">
    <property type="component" value="Unassembled WGS sequence"/>
</dbReference>
<evidence type="ECO:0000313" key="1">
    <source>
        <dbReference type="EMBL" id="POZ50199.1"/>
    </source>
</evidence>
<proteinExistence type="predicted"/>
<evidence type="ECO:0000313" key="2">
    <source>
        <dbReference type="Proteomes" id="UP000237423"/>
    </source>
</evidence>
<sequence length="120" mass="13701">MKTKPRKNHTICLPFEKNRYDGLIKAPKTFREYVDGQWVTHPELFPEGMGLGYTMKDIRRSKKLGIAIRRITVSGTDYSIRLSFAMPYMGGFAADAEKGLYLRKYGVPFHALAHTCGRIT</sequence>
<dbReference type="AlphaFoldDB" id="A0A2S5CHD2"/>
<comment type="caution">
    <text evidence="1">The sequence shown here is derived from an EMBL/GenBank/DDBJ whole genome shotgun (WGS) entry which is preliminary data.</text>
</comment>
<dbReference type="EMBL" id="PGFZ01000013">
    <property type="protein sequence ID" value="POZ50199.1"/>
    <property type="molecule type" value="Genomic_DNA"/>
</dbReference>
<reference evidence="1 2" key="1">
    <citation type="submission" date="2017-11" db="EMBL/GenBank/DDBJ databases">
        <title>Draft Genome Sequence of Methylobacter psychrotolerans Sph1T, an Obligate Methanotroph from Low-Temperature Environments.</title>
        <authorList>
            <person name="Oshkin I.Y."/>
            <person name="Miroshnikov K."/>
            <person name="Belova S.E."/>
            <person name="Korzhenkov A."/>
            <person name="Toshchakov S.V."/>
            <person name="Dedysh S.N."/>
        </authorList>
    </citation>
    <scope>NUCLEOTIDE SEQUENCE [LARGE SCALE GENOMIC DNA]</scope>
    <source>
        <strain evidence="1 2">Sph1</strain>
    </source>
</reference>
<gene>
    <name evidence="1" type="ORF">AADEFJLK_03948</name>
</gene>